<dbReference type="AlphaFoldDB" id="A0AAD3CTP8"/>
<dbReference type="Proteomes" id="UP001054902">
    <property type="component" value="Unassembled WGS sequence"/>
</dbReference>
<keyword evidence="2" id="KW-1185">Reference proteome</keyword>
<comment type="caution">
    <text evidence="1">The sequence shown here is derived from an EMBL/GenBank/DDBJ whole genome shotgun (WGS) entry which is preliminary data.</text>
</comment>
<reference evidence="1 2" key="1">
    <citation type="journal article" date="2021" name="Sci. Rep.">
        <title>The genome of the diatom Chaetoceros tenuissimus carries an ancient integrated fragment of an extant virus.</title>
        <authorList>
            <person name="Hongo Y."/>
            <person name="Kimura K."/>
            <person name="Takaki Y."/>
            <person name="Yoshida Y."/>
            <person name="Baba S."/>
            <person name="Kobayashi G."/>
            <person name="Nagasaki K."/>
            <person name="Hano T."/>
            <person name="Tomaru Y."/>
        </authorList>
    </citation>
    <scope>NUCLEOTIDE SEQUENCE [LARGE SCALE GENOMIC DNA]</scope>
    <source>
        <strain evidence="1 2">NIES-3715</strain>
    </source>
</reference>
<name>A0AAD3CTP8_9STRA</name>
<evidence type="ECO:0000313" key="2">
    <source>
        <dbReference type="Proteomes" id="UP001054902"/>
    </source>
</evidence>
<dbReference type="EMBL" id="BLLK01000039">
    <property type="protein sequence ID" value="GFH50444.1"/>
    <property type="molecule type" value="Genomic_DNA"/>
</dbReference>
<proteinExistence type="predicted"/>
<evidence type="ECO:0000313" key="1">
    <source>
        <dbReference type="EMBL" id="GFH50444.1"/>
    </source>
</evidence>
<accession>A0AAD3CTP8</accession>
<sequence length="134" mass="15773">MDKKCEEMRQSDEQTPPIPYFSSERAQVLVGGTPITQQLRDYLHIYTAGSPLRDYICRKLSWSRDTFDKVNWPALELYLKNLPGDKRTNVIKMQHGWIFTAERDHLFQSKTTAEYETRTESPCCPFKCNDIDYK</sequence>
<gene>
    <name evidence="1" type="ORF">CTEN210_06921</name>
</gene>
<organism evidence="1 2">
    <name type="scientific">Chaetoceros tenuissimus</name>
    <dbReference type="NCBI Taxonomy" id="426638"/>
    <lineage>
        <taxon>Eukaryota</taxon>
        <taxon>Sar</taxon>
        <taxon>Stramenopiles</taxon>
        <taxon>Ochrophyta</taxon>
        <taxon>Bacillariophyta</taxon>
        <taxon>Coscinodiscophyceae</taxon>
        <taxon>Chaetocerotophycidae</taxon>
        <taxon>Chaetocerotales</taxon>
        <taxon>Chaetocerotaceae</taxon>
        <taxon>Chaetoceros</taxon>
    </lineage>
</organism>
<protein>
    <submittedName>
        <fullName evidence="1">Uncharacterized protein</fullName>
    </submittedName>
</protein>